<feature type="transmembrane region" description="Helical" evidence="7">
    <location>
        <begin position="211"/>
        <end position="230"/>
    </location>
</feature>
<accession>Q4SET1</accession>
<evidence type="ECO:0000256" key="6">
    <source>
        <dbReference type="ARBA" id="ARBA00023170"/>
    </source>
</evidence>
<dbReference type="GO" id="GO:0014069">
    <property type="term" value="C:postsynaptic density"/>
    <property type="evidence" value="ECO:0007669"/>
    <property type="project" value="TreeGrafter"/>
</dbReference>
<organism evidence="8">
    <name type="scientific">Tetraodon nigroviridis</name>
    <name type="common">Spotted green pufferfish</name>
    <name type="synonym">Chelonodon nigroviridis</name>
    <dbReference type="NCBI Taxonomy" id="99883"/>
    <lineage>
        <taxon>Eukaryota</taxon>
        <taxon>Metazoa</taxon>
        <taxon>Chordata</taxon>
        <taxon>Craniata</taxon>
        <taxon>Vertebrata</taxon>
        <taxon>Euteleostomi</taxon>
        <taxon>Actinopterygii</taxon>
        <taxon>Neopterygii</taxon>
        <taxon>Teleostei</taxon>
        <taxon>Neoteleostei</taxon>
        <taxon>Acanthomorphata</taxon>
        <taxon>Eupercaria</taxon>
        <taxon>Tetraodontiformes</taxon>
        <taxon>Tetradontoidea</taxon>
        <taxon>Tetraodontidae</taxon>
        <taxon>Tetraodon</taxon>
    </lineage>
</organism>
<evidence type="ECO:0000313" key="8">
    <source>
        <dbReference type="EMBL" id="CAG00851.1"/>
    </source>
</evidence>
<keyword evidence="5 7" id="KW-0472">Membrane</keyword>
<gene>
    <name evidence="8" type="ORF">GSTENG00019402001</name>
</gene>
<dbReference type="PANTHER" id="PTHR45930">
    <property type="entry name" value="G-PROTEIN COUPLED RECEPTOR 124-LIKE PROTEIN"/>
    <property type="match status" value="1"/>
</dbReference>
<evidence type="ECO:0000256" key="5">
    <source>
        <dbReference type="ARBA" id="ARBA00023136"/>
    </source>
</evidence>
<sequence length="274" mass="30261">FQAGGILHYASLSAMFSLAFMARNISKDVCNDPLKTPDKSEVTQSTPTIFRFYLVSDGIPLIIVGITALFGLENYGSKDDALYCWIAWEPSLGGFYAPVCLLVLVISAYLLCTYIQLKRHPDRKYELHFPSKKHLSSGKSNPSCDPAGTPGLAVDSTPAMDSTPFASGVSILGNEHSFKSQLRATAFTLFLFLVTWALGAMAVSMGHFLDMIFSCLYGAFCVTLGLFLLIQHCAKRDDVWHRWWACCSSKSKLNITEDGNEDGQSHIQELHQPQ</sequence>
<evidence type="ECO:0000256" key="7">
    <source>
        <dbReference type="SAM" id="Phobius"/>
    </source>
</evidence>
<keyword evidence="3 7" id="KW-0812">Transmembrane</keyword>
<dbReference type="KEGG" id="tng:GSTEN00019402G001"/>
<feature type="transmembrane region" description="Helical" evidence="7">
    <location>
        <begin position="6"/>
        <end position="25"/>
    </location>
</feature>
<dbReference type="GO" id="GO:0004930">
    <property type="term" value="F:G protein-coupled receptor activity"/>
    <property type="evidence" value="ECO:0007669"/>
    <property type="project" value="InterPro"/>
</dbReference>
<comment type="subcellular location">
    <subcellularLocation>
        <location evidence="1">Membrane</location>
        <topology evidence="1">Multi-pass membrane protein</topology>
    </subcellularLocation>
</comment>
<feature type="transmembrane region" description="Helical" evidence="7">
    <location>
        <begin position="92"/>
        <end position="115"/>
    </location>
</feature>
<dbReference type="GO" id="GO:0098978">
    <property type="term" value="C:glutamatergic synapse"/>
    <property type="evidence" value="ECO:0007669"/>
    <property type="project" value="TreeGrafter"/>
</dbReference>
<proteinExistence type="inferred from homology"/>
<dbReference type="AlphaFoldDB" id="Q4SET1"/>
<keyword evidence="4 7" id="KW-1133">Transmembrane helix</keyword>
<dbReference type="GO" id="GO:0007166">
    <property type="term" value="P:cell surface receptor signaling pathway"/>
    <property type="evidence" value="ECO:0007669"/>
    <property type="project" value="TreeGrafter"/>
</dbReference>
<dbReference type="Gene3D" id="1.20.1070.10">
    <property type="entry name" value="Rhodopsin 7-helix transmembrane proteins"/>
    <property type="match status" value="1"/>
</dbReference>
<dbReference type="PANTHER" id="PTHR45930:SF3">
    <property type="entry name" value="ADHESION G PROTEIN-COUPLED RECEPTOR A1"/>
    <property type="match status" value="1"/>
</dbReference>
<dbReference type="InterPro" id="IPR051963">
    <property type="entry name" value="Adhesion_GPCR_A"/>
</dbReference>
<evidence type="ECO:0000256" key="2">
    <source>
        <dbReference type="ARBA" id="ARBA00007343"/>
    </source>
</evidence>
<keyword evidence="6" id="KW-0675">Receptor</keyword>
<dbReference type="EMBL" id="CAAE01014613">
    <property type="protein sequence ID" value="CAG00851.1"/>
    <property type="molecule type" value="Genomic_DNA"/>
</dbReference>
<name>Q4SET1_TETNG</name>
<dbReference type="GO" id="GO:0005886">
    <property type="term" value="C:plasma membrane"/>
    <property type="evidence" value="ECO:0007669"/>
    <property type="project" value="TreeGrafter"/>
</dbReference>
<evidence type="ECO:0000256" key="4">
    <source>
        <dbReference type="ARBA" id="ARBA00022989"/>
    </source>
</evidence>
<protein>
    <submittedName>
        <fullName evidence="8">Chromosome undetermined SCAF14613, whole genome shotgun sequence</fullName>
    </submittedName>
</protein>
<evidence type="ECO:0000256" key="3">
    <source>
        <dbReference type="ARBA" id="ARBA00022692"/>
    </source>
</evidence>
<dbReference type="OrthoDB" id="10031018at2759"/>
<dbReference type="Pfam" id="PF00002">
    <property type="entry name" value="7tm_2"/>
    <property type="match status" value="1"/>
</dbReference>
<feature type="non-terminal residue" evidence="8">
    <location>
        <position position="274"/>
    </location>
</feature>
<evidence type="ECO:0000256" key="1">
    <source>
        <dbReference type="ARBA" id="ARBA00004141"/>
    </source>
</evidence>
<dbReference type="InterPro" id="IPR000832">
    <property type="entry name" value="GPCR_2_secretin-like"/>
</dbReference>
<feature type="non-terminal residue" evidence="8">
    <location>
        <position position="1"/>
    </location>
</feature>
<feature type="transmembrane region" description="Helical" evidence="7">
    <location>
        <begin position="52"/>
        <end position="72"/>
    </location>
</feature>
<comment type="similarity">
    <text evidence="2">Belongs to the G-protein coupled receptor 2 family. Adhesion G-protein coupled receptor (ADGR) subfamily.</text>
</comment>
<feature type="transmembrane region" description="Helical" evidence="7">
    <location>
        <begin position="184"/>
        <end position="205"/>
    </location>
</feature>
<reference evidence="8" key="1">
    <citation type="journal article" date="2004" name="Nature">
        <title>Genome duplication in the teleost fish Tetraodon nigroviridis reveals the early vertebrate proto-karyotype.</title>
        <authorList>
            <person name="Jaillon O."/>
            <person name="Aury J.-M."/>
            <person name="Brunet F."/>
            <person name="Petit J.-L."/>
            <person name="Stange-Thomann N."/>
            <person name="Mauceli E."/>
            <person name="Bouneau L."/>
            <person name="Fischer C."/>
            <person name="Ozouf-Costaz C."/>
            <person name="Bernot A."/>
            <person name="Nicaud S."/>
            <person name="Jaffe D."/>
            <person name="Fisher S."/>
            <person name="Lutfalla G."/>
            <person name="Dossat C."/>
            <person name="Segurens B."/>
            <person name="Dasilva C."/>
            <person name="Salanoubat M."/>
            <person name="Levy M."/>
            <person name="Boudet N."/>
            <person name="Castellano S."/>
            <person name="Anthouard V."/>
            <person name="Jubin C."/>
            <person name="Castelli V."/>
            <person name="Katinka M."/>
            <person name="Vacherie B."/>
            <person name="Biemont C."/>
            <person name="Skalli Z."/>
            <person name="Cattolico L."/>
            <person name="Poulain J."/>
            <person name="De Berardinis V."/>
            <person name="Cruaud C."/>
            <person name="Duprat S."/>
            <person name="Brottier P."/>
            <person name="Coutanceau J.-P."/>
            <person name="Gouzy J."/>
            <person name="Parra G."/>
            <person name="Lardier G."/>
            <person name="Chapple C."/>
            <person name="McKernan K.J."/>
            <person name="McEwan P."/>
            <person name="Bosak S."/>
            <person name="Kellis M."/>
            <person name="Volff J.-N."/>
            <person name="Guigo R."/>
            <person name="Zody M.C."/>
            <person name="Mesirov J."/>
            <person name="Lindblad-Toh K."/>
            <person name="Birren B."/>
            <person name="Nusbaum C."/>
            <person name="Kahn D."/>
            <person name="Robinson-Rechavi M."/>
            <person name="Laudet V."/>
            <person name="Schachter V."/>
            <person name="Quetier F."/>
            <person name="Saurin W."/>
            <person name="Scarpelli C."/>
            <person name="Wincker P."/>
            <person name="Lander E.S."/>
            <person name="Weissenbach J."/>
            <person name="Roest Crollius H."/>
        </authorList>
    </citation>
    <scope>NUCLEOTIDE SEQUENCE [LARGE SCALE GENOMIC DNA]</scope>
</reference>
<reference evidence="8" key="2">
    <citation type="submission" date="2004-02" db="EMBL/GenBank/DDBJ databases">
        <authorList>
            <consortium name="Genoscope"/>
            <consortium name="Whitehead Institute Centre for Genome Research"/>
        </authorList>
    </citation>
    <scope>NUCLEOTIDE SEQUENCE</scope>
</reference>